<proteinExistence type="predicted"/>
<sequence length="301" mass="33207">MSYILSKVTLKNSGPGLLQPSQTLNPSSGDGWRYRRRPTLEHRTEPPKVQMRSRRTKKMTKNCEGCYHPLIQGVGSNESLPRPVGLRLNEHSSQGFQPCGKFKFLPTPSRSLKVQEGEYPNRLDPQNPVYAEETSPSVIVNGFSERLRASHIQRIQPHSENLVGSRARSVAAQLALRNIPRPSGLVFQQLLADGAEVAPRCTVGSYFSDYWLRQRKLLPQQMCGANPDKINLMQKECMSAGDADTSAIWGPKGVHGEVQLVESGGGLVQPKGSLKLSCVTSGFTFSDYTMSWICQAPGKGL</sequence>
<dbReference type="InterPro" id="IPR013783">
    <property type="entry name" value="Ig-like_fold"/>
</dbReference>
<protein>
    <submittedName>
        <fullName evidence="2">Uncharacterized protein</fullName>
    </submittedName>
</protein>
<reference evidence="2 3" key="1">
    <citation type="journal article" date="2023" name="bioRxiv">
        <title>Conserved and derived expression patterns and positive selection on dental genes reveal complex evolutionary context of ever-growing rodent molars.</title>
        <authorList>
            <person name="Calamari Z.T."/>
            <person name="Song A."/>
            <person name="Cohen E."/>
            <person name="Akter M."/>
            <person name="Roy R.D."/>
            <person name="Hallikas O."/>
            <person name="Christensen M.M."/>
            <person name="Li P."/>
            <person name="Marangoni P."/>
            <person name="Jernvall J."/>
            <person name="Klein O.D."/>
        </authorList>
    </citation>
    <scope>NUCLEOTIDE SEQUENCE [LARGE SCALE GENOMIC DNA]</scope>
    <source>
        <strain evidence="2">V071</strain>
    </source>
</reference>
<organism evidence="2 3">
    <name type="scientific">Myodes glareolus</name>
    <name type="common">Bank vole</name>
    <name type="synonym">Clethrionomys glareolus</name>
    <dbReference type="NCBI Taxonomy" id="447135"/>
    <lineage>
        <taxon>Eukaryota</taxon>
        <taxon>Metazoa</taxon>
        <taxon>Chordata</taxon>
        <taxon>Craniata</taxon>
        <taxon>Vertebrata</taxon>
        <taxon>Euteleostomi</taxon>
        <taxon>Mammalia</taxon>
        <taxon>Eutheria</taxon>
        <taxon>Euarchontoglires</taxon>
        <taxon>Glires</taxon>
        <taxon>Rodentia</taxon>
        <taxon>Myomorpha</taxon>
        <taxon>Muroidea</taxon>
        <taxon>Cricetidae</taxon>
        <taxon>Arvicolinae</taxon>
        <taxon>Myodes</taxon>
    </lineage>
</organism>
<accession>A0AAW0HFH3</accession>
<dbReference type="SUPFAM" id="SSF48726">
    <property type="entry name" value="Immunoglobulin"/>
    <property type="match status" value="1"/>
</dbReference>
<keyword evidence="3" id="KW-1185">Reference proteome</keyword>
<evidence type="ECO:0000313" key="3">
    <source>
        <dbReference type="Proteomes" id="UP001488838"/>
    </source>
</evidence>
<dbReference type="PANTHER" id="PTHR23266">
    <property type="entry name" value="IMMUNOGLOBULIN HEAVY CHAIN"/>
    <property type="match status" value="1"/>
</dbReference>
<dbReference type="InterPro" id="IPR050199">
    <property type="entry name" value="IgHV"/>
</dbReference>
<feature type="compositionally biased region" description="Polar residues" evidence="1">
    <location>
        <begin position="19"/>
        <end position="28"/>
    </location>
</feature>
<comment type="caution">
    <text evidence="2">The sequence shown here is derived from an EMBL/GenBank/DDBJ whole genome shotgun (WGS) entry which is preliminary data.</text>
</comment>
<feature type="non-terminal residue" evidence="2">
    <location>
        <position position="301"/>
    </location>
</feature>
<dbReference type="InterPro" id="IPR036179">
    <property type="entry name" value="Ig-like_dom_sf"/>
</dbReference>
<dbReference type="EMBL" id="JBBHLL010000520">
    <property type="protein sequence ID" value="KAK7801101.1"/>
    <property type="molecule type" value="Genomic_DNA"/>
</dbReference>
<dbReference type="Gene3D" id="2.60.40.10">
    <property type="entry name" value="Immunoglobulins"/>
    <property type="match status" value="1"/>
</dbReference>
<evidence type="ECO:0000313" key="2">
    <source>
        <dbReference type="EMBL" id="KAK7801101.1"/>
    </source>
</evidence>
<dbReference type="Proteomes" id="UP001488838">
    <property type="component" value="Unassembled WGS sequence"/>
</dbReference>
<evidence type="ECO:0000256" key="1">
    <source>
        <dbReference type="SAM" id="MobiDB-lite"/>
    </source>
</evidence>
<gene>
    <name evidence="2" type="ORF">U0070_022764</name>
</gene>
<dbReference type="AlphaFoldDB" id="A0AAW0HFH3"/>
<name>A0AAW0HFH3_MYOGA</name>
<feature type="region of interest" description="Disordered" evidence="1">
    <location>
        <begin position="11"/>
        <end position="59"/>
    </location>
</feature>